<evidence type="ECO:0000256" key="1">
    <source>
        <dbReference type="SAM" id="Phobius"/>
    </source>
</evidence>
<sequence>MVKLLHNLALVLLIGSLVADDKQIAVDPAHIVPPKDSKIYIEEKVEPAHEPQIAVDPPHVVQPENIKIFIKEKVERVDPASIDSNANIVEAKPAEPRLDSASPRESLFQMLGINPLPKLFNFPDQTDTQNGEQPVYRKLFIFRLFPKLREDQQESEQKLLGGGGDQDPDFIRLKIDDQIMPHHMMQAGHHMMHGGEQMGTNDDSHMMSMVTNKFSLHSMMQHVKNMFNFMESEVGDQDSIDHLPFVYKTNDGGEAIIPEELDDESRMKERKNCMMLSFMRLKASIYYRTILHLLFFTGVLLFILSMVMITCRSFKKKRYSTLRYNAHNMDVASVDAELIKDKSKFGSVKSWYEITSDRSTLIRGPDSSVVLIQAPPAYDQVIVGDSSKLVDDKADTKSLPPGYDLVNEKN</sequence>
<keyword evidence="4" id="KW-1185">Reference proteome</keyword>
<evidence type="ECO:0000313" key="4">
    <source>
        <dbReference type="Proteomes" id="UP000276133"/>
    </source>
</evidence>
<dbReference type="OrthoDB" id="10467065at2759"/>
<feature type="chain" id="PRO_5018077169" evidence="2">
    <location>
        <begin position="20"/>
        <end position="410"/>
    </location>
</feature>
<keyword evidence="1" id="KW-0812">Transmembrane</keyword>
<keyword evidence="2" id="KW-0732">Signal</keyword>
<name>A0A3M7T0E4_BRAPC</name>
<keyword evidence="1" id="KW-1133">Transmembrane helix</keyword>
<evidence type="ECO:0000256" key="2">
    <source>
        <dbReference type="SAM" id="SignalP"/>
    </source>
</evidence>
<evidence type="ECO:0000313" key="3">
    <source>
        <dbReference type="EMBL" id="RNA41425.1"/>
    </source>
</evidence>
<protein>
    <submittedName>
        <fullName evidence="3">Uncharacterized protein</fullName>
    </submittedName>
</protein>
<dbReference type="Proteomes" id="UP000276133">
    <property type="component" value="Unassembled WGS sequence"/>
</dbReference>
<dbReference type="AlphaFoldDB" id="A0A3M7T0E4"/>
<proteinExistence type="predicted"/>
<organism evidence="3 4">
    <name type="scientific">Brachionus plicatilis</name>
    <name type="common">Marine rotifer</name>
    <name type="synonym">Brachionus muelleri</name>
    <dbReference type="NCBI Taxonomy" id="10195"/>
    <lineage>
        <taxon>Eukaryota</taxon>
        <taxon>Metazoa</taxon>
        <taxon>Spiralia</taxon>
        <taxon>Gnathifera</taxon>
        <taxon>Rotifera</taxon>
        <taxon>Eurotatoria</taxon>
        <taxon>Monogononta</taxon>
        <taxon>Pseudotrocha</taxon>
        <taxon>Ploima</taxon>
        <taxon>Brachionidae</taxon>
        <taxon>Brachionus</taxon>
    </lineage>
</organism>
<dbReference type="EMBL" id="REGN01000505">
    <property type="protein sequence ID" value="RNA41425.1"/>
    <property type="molecule type" value="Genomic_DNA"/>
</dbReference>
<accession>A0A3M7T0E4</accession>
<feature type="signal peptide" evidence="2">
    <location>
        <begin position="1"/>
        <end position="19"/>
    </location>
</feature>
<gene>
    <name evidence="3" type="ORF">BpHYR1_053059</name>
</gene>
<comment type="caution">
    <text evidence="3">The sequence shown here is derived from an EMBL/GenBank/DDBJ whole genome shotgun (WGS) entry which is preliminary data.</text>
</comment>
<keyword evidence="1" id="KW-0472">Membrane</keyword>
<feature type="transmembrane region" description="Helical" evidence="1">
    <location>
        <begin position="285"/>
        <end position="309"/>
    </location>
</feature>
<reference evidence="3 4" key="1">
    <citation type="journal article" date="2018" name="Sci. Rep.">
        <title>Genomic signatures of local adaptation to the degree of environmental predictability in rotifers.</title>
        <authorList>
            <person name="Franch-Gras L."/>
            <person name="Hahn C."/>
            <person name="Garcia-Roger E.M."/>
            <person name="Carmona M.J."/>
            <person name="Serra M."/>
            <person name="Gomez A."/>
        </authorList>
    </citation>
    <scope>NUCLEOTIDE SEQUENCE [LARGE SCALE GENOMIC DNA]</scope>
    <source>
        <strain evidence="3">HYR1</strain>
    </source>
</reference>